<comment type="caution">
    <text evidence="1">The sequence shown here is derived from an EMBL/GenBank/DDBJ whole genome shotgun (WGS) entry which is preliminary data.</text>
</comment>
<evidence type="ECO:0000313" key="2">
    <source>
        <dbReference type="EMBL" id="CAF1674000.1"/>
    </source>
</evidence>
<evidence type="ECO:0000313" key="3">
    <source>
        <dbReference type="Proteomes" id="UP000663854"/>
    </source>
</evidence>
<accession>A0A815X3V2</accession>
<name>A0A815X3V2_9BILA</name>
<organism evidence="1 3">
    <name type="scientific">Rotaria sordida</name>
    <dbReference type="NCBI Taxonomy" id="392033"/>
    <lineage>
        <taxon>Eukaryota</taxon>
        <taxon>Metazoa</taxon>
        <taxon>Spiralia</taxon>
        <taxon>Gnathifera</taxon>
        <taxon>Rotifera</taxon>
        <taxon>Eurotatoria</taxon>
        <taxon>Bdelloidea</taxon>
        <taxon>Philodinida</taxon>
        <taxon>Philodinidae</taxon>
        <taxon>Rotaria</taxon>
    </lineage>
</organism>
<dbReference type="EMBL" id="CAJNOL010016080">
    <property type="protein sequence ID" value="CAF1674000.1"/>
    <property type="molecule type" value="Genomic_DNA"/>
</dbReference>
<proteinExistence type="predicted"/>
<evidence type="ECO:0000313" key="1">
    <source>
        <dbReference type="EMBL" id="CAF1552904.1"/>
    </source>
</evidence>
<dbReference type="EMBL" id="CAJNOH010014188">
    <property type="protein sequence ID" value="CAF1552904.1"/>
    <property type="molecule type" value="Genomic_DNA"/>
</dbReference>
<feature type="non-terminal residue" evidence="1">
    <location>
        <position position="27"/>
    </location>
</feature>
<evidence type="ECO:0000313" key="4">
    <source>
        <dbReference type="Proteomes" id="UP000663870"/>
    </source>
</evidence>
<keyword evidence="4" id="KW-1185">Reference proteome</keyword>
<reference evidence="1" key="1">
    <citation type="submission" date="2021-02" db="EMBL/GenBank/DDBJ databases">
        <authorList>
            <person name="Nowell W R."/>
        </authorList>
    </citation>
    <scope>NUCLEOTIDE SEQUENCE</scope>
</reference>
<dbReference type="AlphaFoldDB" id="A0A815X3V2"/>
<dbReference type="Proteomes" id="UP000663854">
    <property type="component" value="Unassembled WGS sequence"/>
</dbReference>
<dbReference type="Proteomes" id="UP000663870">
    <property type="component" value="Unassembled WGS sequence"/>
</dbReference>
<protein>
    <submittedName>
        <fullName evidence="1">Uncharacterized protein</fullName>
    </submittedName>
</protein>
<sequence length="27" mass="3354">MMERYMKINQQQWTQLLVYLFTKATTS</sequence>
<gene>
    <name evidence="2" type="ORF">JXQ802_LOCUS58066</name>
    <name evidence="1" type="ORF">PYM288_LOCUS41454</name>
</gene>